<keyword evidence="13" id="KW-1185">Reference proteome</keyword>
<dbReference type="EC" id="2.7.13.3" evidence="3"/>
<dbReference type="PANTHER" id="PTHR45453">
    <property type="entry name" value="PHOSPHATE REGULON SENSOR PROTEIN PHOR"/>
    <property type="match status" value="1"/>
</dbReference>
<dbReference type="eggNOG" id="COG2205">
    <property type="taxonomic scope" value="Bacteria"/>
</dbReference>
<dbReference type="Pfam" id="PF00512">
    <property type="entry name" value="HisKA"/>
    <property type="match status" value="1"/>
</dbReference>
<keyword evidence="9" id="KW-0812">Transmembrane</keyword>
<feature type="transmembrane region" description="Helical" evidence="9">
    <location>
        <begin position="194"/>
        <end position="217"/>
    </location>
</feature>
<dbReference type="RefSeq" id="WP_023053024.1">
    <property type="nucleotide sequence ID" value="NZ_AWXA01000008.1"/>
</dbReference>
<evidence type="ECO:0000313" key="12">
    <source>
        <dbReference type="EMBL" id="ERT61734.1"/>
    </source>
</evidence>
<dbReference type="InterPro" id="IPR050351">
    <property type="entry name" value="BphY/WalK/GraS-like"/>
</dbReference>
<evidence type="ECO:0000256" key="8">
    <source>
        <dbReference type="SAM" id="Coils"/>
    </source>
</evidence>
<dbReference type="Proteomes" id="UP000017090">
    <property type="component" value="Unassembled WGS sequence"/>
</dbReference>
<dbReference type="CDD" id="cd06225">
    <property type="entry name" value="HAMP"/>
    <property type="match status" value="1"/>
</dbReference>
<dbReference type="Gene3D" id="1.10.287.130">
    <property type="match status" value="1"/>
</dbReference>
<evidence type="ECO:0000256" key="5">
    <source>
        <dbReference type="ARBA" id="ARBA00022679"/>
    </source>
</evidence>
<dbReference type="Gene3D" id="3.30.565.10">
    <property type="entry name" value="Histidine kinase-like ATPase, C-terminal domain"/>
    <property type="match status" value="1"/>
</dbReference>
<evidence type="ECO:0000256" key="2">
    <source>
        <dbReference type="ARBA" id="ARBA00004370"/>
    </source>
</evidence>
<dbReference type="eggNOG" id="COG3850">
    <property type="taxonomic scope" value="Bacteria"/>
</dbReference>
<evidence type="ECO:0000259" key="10">
    <source>
        <dbReference type="PROSITE" id="PS50109"/>
    </source>
</evidence>
<comment type="caution">
    <text evidence="12">The sequence shown here is derived from an EMBL/GenBank/DDBJ whole genome shotgun (WGS) entry which is preliminary data.</text>
</comment>
<dbReference type="GO" id="GO:0005886">
    <property type="term" value="C:plasma membrane"/>
    <property type="evidence" value="ECO:0007669"/>
    <property type="project" value="TreeGrafter"/>
</dbReference>
<dbReference type="Gene3D" id="6.10.340.10">
    <property type="match status" value="1"/>
</dbReference>
<dbReference type="InterPro" id="IPR003661">
    <property type="entry name" value="HisK_dim/P_dom"/>
</dbReference>
<dbReference type="STRING" id="1111454.HMPREF1250_2252"/>
<evidence type="ECO:0000256" key="1">
    <source>
        <dbReference type="ARBA" id="ARBA00000085"/>
    </source>
</evidence>
<dbReference type="CDD" id="cd00082">
    <property type="entry name" value="HisKA"/>
    <property type="match status" value="1"/>
</dbReference>
<evidence type="ECO:0000256" key="3">
    <source>
        <dbReference type="ARBA" id="ARBA00012438"/>
    </source>
</evidence>
<feature type="coiled-coil region" evidence="8">
    <location>
        <begin position="255"/>
        <end position="289"/>
    </location>
</feature>
<sequence>MILNKIPLRTRVSLDLTGFTLLSLIVLMVAVGLGFEPFYYEVQKTNMFSARDQIAAIYEENGPERQEQIDRISQSAGADVFIVDHGKLTYSSRPDRQVIIPRTQDTNVIVASPDTADTTTVRREVPRHIRELMAILNGAEPLENELDEVQSHQPKDSNGVRFFDLFSRIGDHTFLILSQPAAPMQKNIDIVQKFVFIFGLIWLLAAIVGAFIFSRILTKSLLELKSLAVRMAGLDFSRKWRSTRTDEIGQLGQSLNDLSDQLNTALTDLQASNDQLQDQLNKAQELEHMRKAFVSAVSHELKTPLAIIQGYAEGLESLVNDEEGRIRYCGIIRRETEKMNQLVLDLLNLSRLELGNFQLSFTDFDFTALAEETKMRFSRAIEEKRICLSWELPAEMTVNGDPSRLGTVLSNFLSNAIDYVPVGKRIDLSAEMLADRYKIKIYNDGMQIPVEYQQRIWEPFYKVDTSRARDAARIFGGHGLGLGIVAALLKLHGTEYGVENEKDGVTFWFTVMKSK</sequence>
<dbReference type="PATRIC" id="fig|1111454.3.peg.589"/>
<dbReference type="PROSITE" id="PS50109">
    <property type="entry name" value="HIS_KIN"/>
    <property type="match status" value="1"/>
</dbReference>
<dbReference type="GO" id="GO:0000155">
    <property type="term" value="F:phosphorelay sensor kinase activity"/>
    <property type="evidence" value="ECO:0007669"/>
    <property type="project" value="InterPro"/>
</dbReference>
<dbReference type="InterPro" id="IPR003594">
    <property type="entry name" value="HATPase_dom"/>
</dbReference>
<name>U7US65_9FIRM</name>
<comment type="catalytic activity">
    <reaction evidence="1">
        <text>ATP + protein L-histidine = ADP + protein N-phospho-L-histidine.</text>
        <dbReference type="EC" id="2.7.13.3"/>
    </reaction>
</comment>
<feature type="domain" description="Histidine kinase" evidence="10">
    <location>
        <begin position="296"/>
        <end position="515"/>
    </location>
</feature>
<dbReference type="PROSITE" id="PS50885">
    <property type="entry name" value="HAMP"/>
    <property type="match status" value="1"/>
</dbReference>
<dbReference type="SUPFAM" id="SSF158472">
    <property type="entry name" value="HAMP domain-like"/>
    <property type="match status" value="1"/>
</dbReference>
<keyword evidence="9" id="KW-1133">Transmembrane helix</keyword>
<dbReference type="GO" id="GO:0016036">
    <property type="term" value="P:cellular response to phosphate starvation"/>
    <property type="evidence" value="ECO:0007669"/>
    <property type="project" value="TreeGrafter"/>
</dbReference>
<dbReference type="InterPro" id="IPR036097">
    <property type="entry name" value="HisK_dim/P_sf"/>
</dbReference>
<dbReference type="PANTHER" id="PTHR45453:SF3">
    <property type="entry name" value="HISTIDINE KINASE"/>
    <property type="match status" value="1"/>
</dbReference>
<reference evidence="12 13" key="1">
    <citation type="submission" date="2013-09" db="EMBL/GenBank/DDBJ databases">
        <authorList>
            <person name="Durkin A.S."/>
            <person name="Haft D.R."/>
            <person name="McCorrison J."/>
            <person name="Torralba M."/>
            <person name="Gillis M."/>
            <person name="Haft D.H."/>
            <person name="Methe B."/>
            <person name="Sutton G."/>
            <person name="Nelson K.E."/>
        </authorList>
    </citation>
    <scope>NUCLEOTIDE SEQUENCE [LARGE SCALE GENOMIC DNA]</scope>
    <source>
        <strain evidence="12 13">BV3C16-1</strain>
    </source>
</reference>
<evidence type="ECO:0000313" key="13">
    <source>
        <dbReference type="Proteomes" id="UP000017090"/>
    </source>
</evidence>
<dbReference type="InterPro" id="IPR036890">
    <property type="entry name" value="HATPase_C_sf"/>
</dbReference>
<keyword evidence="6" id="KW-0418">Kinase</keyword>
<dbReference type="InterPro" id="IPR005467">
    <property type="entry name" value="His_kinase_dom"/>
</dbReference>
<keyword evidence="5" id="KW-0808">Transferase</keyword>
<dbReference type="SUPFAM" id="SSF55874">
    <property type="entry name" value="ATPase domain of HSP90 chaperone/DNA topoisomerase II/histidine kinase"/>
    <property type="match status" value="1"/>
</dbReference>
<dbReference type="SMART" id="SM00304">
    <property type="entry name" value="HAMP"/>
    <property type="match status" value="1"/>
</dbReference>
<dbReference type="InterPro" id="IPR003660">
    <property type="entry name" value="HAMP_dom"/>
</dbReference>
<organism evidence="12 13">
    <name type="scientific">Megasphaera vaginalis</name>
    <name type="common">ex Srinivasan et al. 2021</name>
    <dbReference type="NCBI Taxonomy" id="1111454"/>
    <lineage>
        <taxon>Bacteria</taxon>
        <taxon>Bacillati</taxon>
        <taxon>Bacillota</taxon>
        <taxon>Negativicutes</taxon>
        <taxon>Veillonellales</taxon>
        <taxon>Veillonellaceae</taxon>
        <taxon>Megasphaera</taxon>
    </lineage>
</organism>
<evidence type="ECO:0000259" key="11">
    <source>
        <dbReference type="PROSITE" id="PS50885"/>
    </source>
</evidence>
<keyword evidence="8" id="KW-0175">Coiled coil</keyword>
<accession>U7US65</accession>
<dbReference type="FunFam" id="1.10.287.130:FF:000001">
    <property type="entry name" value="Two-component sensor histidine kinase"/>
    <property type="match status" value="1"/>
</dbReference>
<evidence type="ECO:0000256" key="7">
    <source>
        <dbReference type="ARBA" id="ARBA00023012"/>
    </source>
</evidence>
<feature type="domain" description="HAMP" evidence="11">
    <location>
        <begin position="215"/>
        <end position="267"/>
    </location>
</feature>
<dbReference type="Pfam" id="PF02518">
    <property type="entry name" value="HATPase_c"/>
    <property type="match status" value="1"/>
</dbReference>
<keyword evidence="4" id="KW-0597">Phosphoprotein</keyword>
<evidence type="ECO:0000256" key="6">
    <source>
        <dbReference type="ARBA" id="ARBA00022777"/>
    </source>
</evidence>
<dbReference type="SMART" id="SM00387">
    <property type="entry name" value="HATPase_c"/>
    <property type="match status" value="1"/>
</dbReference>
<keyword evidence="9" id="KW-0472">Membrane</keyword>
<keyword evidence="7" id="KW-0902">Two-component regulatory system</keyword>
<dbReference type="SMART" id="SM00388">
    <property type="entry name" value="HisKA"/>
    <property type="match status" value="1"/>
</dbReference>
<dbReference type="AlphaFoldDB" id="U7US65"/>
<evidence type="ECO:0000256" key="9">
    <source>
        <dbReference type="SAM" id="Phobius"/>
    </source>
</evidence>
<gene>
    <name evidence="12" type="ORF">HMPREF1250_2252</name>
</gene>
<dbReference type="Pfam" id="PF00672">
    <property type="entry name" value="HAMP"/>
    <property type="match status" value="1"/>
</dbReference>
<dbReference type="GO" id="GO:0004721">
    <property type="term" value="F:phosphoprotein phosphatase activity"/>
    <property type="evidence" value="ECO:0007669"/>
    <property type="project" value="TreeGrafter"/>
</dbReference>
<comment type="subcellular location">
    <subcellularLocation>
        <location evidence="2">Membrane</location>
    </subcellularLocation>
</comment>
<dbReference type="OrthoDB" id="9762826at2"/>
<feature type="transmembrane region" description="Helical" evidence="9">
    <location>
        <begin position="12"/>
        <end position="35"/>
    </location>
</feature>
<evidence type="ECO:0000256" key="4">
    <source>
        <dbReference type="ARBA" id="ARBA00022553"/>
    </source>
</evidence>
<dbReference type="EMBL" id="AWXA01000008">
    <property type="protein sequence ID" value="ERT61734.1"/>
    <property type="molecule type" value="Genomic_DNA"/>
</dbReference>
<proteinExistence type="predicted"/>
<protein>
    <recommendedName>
        <fullName evidence="3">histidine kinase</fullName>
        <ecNumber evidence="3">2.7.13.3</ecNumber>
    </recommendedName>
</protein>
<dbReference type="SUPFAM" id="SSF47384">
    <property type="entry name" value="Homodimeric domain of signal transducing histidine kinase"/>
    <property type="match status" value="1"/>
</dbReference>